<protein>
    <submittedName>
        <fullName evidence="2">Uncharacterized protein</fullName>
    </submittedName>
</protein>
<evidence type="ECO:0000256" key="1">
    <source>
        <dbReference type="SAM" id="Coils"/>
    </source>
</evidence>
<dbReference type="KEGG" id="tga:TGAM_1447"/>
<accession>C5A6T7</accession>
<gene>
    <name evidence="2" type="ordered locus">TGAM_1447</name>
</gene>
<organism evidence="2 3">
    <name type="scientific">Thermococcus gammatolerans (strain DSM 15229 / JCM 11827 / EJ3)</name>
    <dbReference type="NCBI Taxonomy" id="593117"/>
    <lineage>
        <taxon>Archaea</taxon>
        <taxon>Methanobacteriati</taxon>
        <taxon>Methanobacteriota</taxon>
        <taxon>Thermococci</taxon>
        <taxon>Thermococcales</taxon>
        <taxon>Thermococcaceae</taxon>
        <taxon>Thermococcus</taxon>
    </lineage>
</organism>
<dbReference type="HOGENOM" id="CLU_775273_0_0_2"/>
<dbReference type="eggNOG" id="arCOG05201">
    <property type="taxonomic scope" value="Archaea"/>
</dbReference>
<feature type="coiled-coil region" evidence="1">
    <location>
        <begin position="307"/>
        <end position="352"/>
    </location>
</feature>
<dbReference type="AlphaFoldDB" id="C5A6T7"/>
<keyword evidence="3" id="KW-1185">Reference proteome</keyword>
<dbReference type="EMBL" id="CP001398">
    <property type="protein sequence ID" value="ACS33949.1"/>
    <property type="molecule type" value="Genomic_DNA"/>
</dbReference>
<reference evidence="2 3" key="1">
    <citation type="journal article" date="2007" name="Genome Biol.">
        <title>Genome analysis and genome-wide proteomics of Thermococcus gammatolerans, the most radioresistant organism known amongst the Archaea.</title>
        <authorList>
            <person name="Zivanovic Y."/>
            <person name="Armengaud J."/>
            <person name="Lagorce A."/>
            <person name="Leplat C."/>
            <person name="Guerin P."/>
            <person name="Dutertre M."/>
            <person name="Anthouard V."/>
            <person name="Forterre P."/>
            <person name="Wincker P."/>
            <person name="Confalonieri F."/>
        </authorList>
    </citation>
    <scope>NUCLEOTIDE SEQUENCE [LARGE SCALE GENOMIC DNA]</scope>
    <source>
        <strain evidence="3">DSM 15229 / JCM 11827 / EJ3</strain>
    </source>
</reference>
<dbReference type="Proteomes" id="UP000001488">
    <property type="component" value="Chromosome"/>
</dbReference>
<dbReference type="PaxDb" id="593117-TGAM_1447"/>
<keyword evidence="1" id="KW-0175">Coiled coil</keyword>
<evidence type="ECO:0000313" key="3">
    <source>
        <dbReference type="Proteomes" id="UP000001488"/>
    </source>
</evidence>
<evidence type="ECO:0000313" key="2">
    <source>
        <dbReference type="EMBL" id="ACS33949.1"/>
    </source>
</evidence>
<name>C5A6T7_THEGJ</name>
<feature type="coiled-coil region" evidence="1">
    <location>
        <begin position="152"/>
        <end position="216"/>
    </location>
</feature>
<dbReference type="STRING" id="593117.TGAM_1447"/>
<proteinExistence type="predicted"/>
<sequence length="352" mass="41378">MVVAVELKGLLKRYESLKAEREEKIGRAREEYLRRVRVLIREILDGLDELDKKEPPVNVDPHLLKIALRERKTYVSTLRRILESVSSMEDLGRKLGELSKLHVGHGRYLLAIFERDVYKINRLLKELGELYTEYSAEMAKLKLPEVDPGRTFEEIEKTRKEILELEEELEKIGERISELEMAPANEDEMELISRQKESLEVKVRTLETEVRSKASKLQKPLKRMRLPEAAPFLRDSSYAVEHPEEFLKLVKKVRSNLDGKSRKAADWILKNFPAKIEELQMVKAELSRIKEREAELMASSSGRLRELESLRRRAHEIEDELKKLHHRLEFLEEELQRESEVLRALLEREQQA</sequence>
<dbReference type="PATRIC" id="fig|593117.10.peg.1449"/>